<dbReference type="FunFam" id="3.30.70.1230:FF:000009">
    <property type="entry name" value="Adenylate cyclase"/>
    <property type="match status" value="1"/>
</dbReference>
<dbReference type="GO" id="GO:0004016">
    <property type="term" value="F:adenylate cyclase activity"/>
    <property type="evidence" value="ECO:0007669"/>
    <property type="project" value="UniProtKB-EC"/>
</dbReference>
<dbReference type="Pfam" id="PF00211">
    <property type="entry name" value="Guanylate_cyc"/>
    <property type="match status" value="2"/>
</dbReference>
<evidence type="ECO:0000256" key="16">
    <source>
        <dbReference type="ARBA" id="ARBA00022725"/>
    </source>
</evidence>
<dbReference type="AlphaFoldDB" id="A0A4X1TV25"/>
<dbReference type="GO" id="GO:0005886">
    <property type="term" value="C:plasma membrane"/>
    <property type="evidence" value="ECO:0007669"/>
    <property type="project" value="UniProtKB-SubCell"/>
</dbReference>
<dbReference type="SUPFAM" id="SSF102462">
    <property type="entry name" value="Peptidyl-tRNA hydrolase II"/>
    <property type="match status" value="1"/>
</dbReference>
<keyword evidence="17" id="KW-0677">Repeat</keyword>
<evidence type="ECO:0000256" key="22">
    <source>
        <dbReference type="ARBA" id="ARBA00022843"/>
    </source>
</evidence>
<keyword evidence="10" id="KW-0963">Cytoplasm</keyword>
<evidence type="ECO:0000256" key="32">
    <source>
        <dbReference type="ARBA" id="ARBA00048707"/>
    </source>
</evidence>
<dbReference type="CDD" id="cd02429">
    <property type="entry name" value="PTH2_like"/>
    <property type="match status" value="1"/>
</dbReference>
<dbReference type="Pfam" id="PF01981">
    <property type="entry name" value="PTH2"/>
    <property type="match status" value="1"/>
</dbReference>
<comment type="similarity">
    <text evidence="39">Belongs to the adenylyl cyclase class-4/guanylyl cyclase family.</text>
</comment>
<feature type="binding site" evidence="38">
    <location>
        <position position="303"/>
    </location>
    <ligand>
        <name>Mg(2+)</name>
        <dbReference type="ChEBI" id="CHEBI:18420"/>
        <label>1</label>
        <note>catalytic</note>
    </ligand>
</feature>
<feature type="transmembrane region" description="Helical" evidence="41">
    <location>
        <begin position="85"/>
        <end position="105"/>
    </location>
</feature>
<keyword evidence="16" id="KW-0552">Olfaction</keyword>
<comment type="catalytic activity">
    <reaction evidence="1">
        <text>ATP = 3',5'-cyclic AMP + diphosphate</text>
        <dbReference type="Rhea" id="RHEA:15389"/>
        <dbReference type="ChEBI" id="CHEBI:30616"/>
        <dbReference type="ChEBI" id="CHEBI:33019"/>
        <dbReference type="ChEBI" id="CHEBI:58165"/>
        <dbReference type="EC" id="4.6.1.1"/>
    </reaction>
</comment>
<dbReference type="GO" id="GO:0046872">
    <property type="term" value="F:metal ion binding"/>
    <property type="evidence" value="ECO:0007669"/>
    <property type="project" value="UniProtKB-KW"/>
</dbReference>
<evidence type="ECO:0000256" key="3">
    <source>
        <dbReference type="ARBA" id="ARBA00004138"/>
    </source>
</evidence>
<keyword evidence="29 38" id="KW-0464">Manganese</keyword>
<keyword evidence="15 38" id="KW-0479">Metal-binding</keyword>
<evidence type="ECO:0000256" key="17">
    <source>
        <dbReference type="ARBA" id="ARBA00022737"/>
    </source>
</evidence>
<dbReference type="InterPro" id="IPR002833">
    <property type="entry name" value="PTH2"/>
</dbReference>
<dbReference type="InterPro" id="IPR029787">
    <property type="entry name" value="Nucleotide_cyclase"/>
</dbReference>
<dbReference type="EC" id="3.1.1.29" evidence="8"/>
<evidence type="ECO:0000313" key="43">
    <source>
        <dbReference type="Ensembl" id="ENSSSCP00070020334.1"/>
    </source>
</evidence>
<evidence type="ECO:0000256" key="15">
    <source>
        <dbReference type="ARBA" id="ARBA00022723"/>
    </source>
</evidence>
<evidence type="ECO:0000256" key="36">
    <source>
        <dbReference type="ARBA" id="ARBA00081240"/>
    </source>
</evidence>
<dbReference type="PROSITE" id="PS50125">
    <property type="entry name" value="GUANYLATE_CYCLASE_2"/>
    <property type="match status" value="2"/>
</dbReference>
<keyword evidence="22" id="KW-0832">Ubl conjugation</keyword>
<feature type="binding site" evidence="38">
    <location>
        <position position="347"/>
    </location>
    <ligand>
        <name>Mg(2+)</name>
        <dbReference type="ChEBI" id="CHEBI:18420"/>
        <label>2</label>
        <note>catalytic</note>
    </ligand>
</feature>
<keyword evidence="13" id="KW-0716">Sensory transduction</keyword>
<dbReference type="CDD" id="cd07302">
    <property type="entry name" value="CHD"/>
    <property type="match status" value="2"/>
</dbReference>
<evidence type="ECO:0000256" key="2">
    <source>
        <dbReference type="ARBA" id="ARBA00001936"/>
    </source>
</evidence>
<feature type="binding site" evidence="38">
    <location>
        <position position="347"/>
    </location>
    <ligand>
        <name>Mg(2+)</name>
        <dbReference type="ChEBI" id="CHEBI:18420"/>
        <label>1</label>
        <note>catalytic</note>
    </ligand>
</feature>
<dbReference type="Pfam" id="PF16214">
    <property type="entry name" value="AC_N"/>
    <property type="match status" value="1"/>
</dbReference>
<evidence type="ECO:0000256" key="11">
    <source>
        <dbReference type="ARBA" id="ARBA00022499"/>
    </source>
</evidence>
<evidence type="ECO:0000256" key="25">
    <source>
        <dbReference type="ARBA" id="ARBA00022998"/>
    </source>
</evidence>
<evidence type="ECO:0000256" key="29">
    <source>
        <dbReference type="ARBA" id="ARBA00023211"/>
    </source>
</evidence>
<dbReference type="SUPFAM" id="SSF55073">
    <property type="entry name" value="Nucleotide cyclase"/>
    <property type="match status" value="2"/>
</dbReference>
<evidence type="ECO:0000256" key="10">
    <source>
        <dbReference type="ARBA" id="ARBA00022490"/>
    </source>
</evidence>
<keyword evidence="31" id="KW-0966">Cell projection</keyword>
<dbReference type="GO" id="GO:0007608">
    <property type="term" value="P:sensory perception of smell"/>
    <property type="evidence" value="ECO:0007669"/>
    <property type="project" value="UniProtKB-KW"/>
</dbReference>
<feature type="region of interest" description="Disordered" evidence="40">
    <location>
        <begin position="481"/>
        <end position="538"/>
    </location>
</feature>
<feature type="binding site" evidence="38">
    <location>
        <position position="303"/>
    </location>
    <ligand>
        <name>Mg(2+)</name>
        <dbReference type="ChEBI" id="CHEBI:18420"/>
        <label>2</label>
        <note>catalytic</note>
    </ligand>
</feature>
<proteinExistence type="inferred from homology"/>
<reference evidence="43" key="2">
    <citation type="submission" date="2025-08" db="UniProtKB">
        <authorList>
            <consortium name="Ensembl"/>
        </authorList>
    </citation>
    <scope>IDENTIFICATION</scope>
</reference>
<evidence type="ECO:0000256" key="27">
    <source>
        <dbReference type="ARBA" id="ARBA00023136"/>
    </source>
</evidence>
<evidence type="ECO:0000256" key="33">
    <source>
        <dbReference type="ARBA" id="ARBA00070497"/>
    </source>
</evidence>
<sequence length="1275" mass="143564">MPRTQGFSDPEYSAEYSAEYSVSLPSDPERGVGRTHEISSLENLYQTYFKRQRHETLLVLVVFAALFDCYVVVMCAVVFSSDKLAPLAVAGVGLVLDLILFVLCRKGLLPSRVTRKGVPYLLWLLITAQVLSYLGLNFSGAHAASDTVGWQAFFVFSFFITLPLSLSPIVLISVLSCVVHTLVLGVTVAQQQQDGLRGMQLLREILANVFLYLCAIVVGIMSYYMADRKHRKAFLEARQSLEVKMNLEEQSQQQENLMLSILPKHVADEMLKDMKKDESQKDQQQFNTMYMYRHENVSILFADIVGFTQLSSACSAQELVKLLNELFARFDKLAAKYHQLRIKILGDCYYCICGLPDYREDHAVCSILMGLAMVEAISYVREKTKTGVDMRVGVHTGTVLGGVLGQKRWQYDVWSTDVTVANKMEAGGIPGRVHISQSTMDCLKGEFDVEPGDGGSRCDYLDEKGIETYLIIASRPEVKKTAAQNGLNGSVSPRPPPGSGEAKEGTKGQPQKSQQDLKLEEQQRQADNPSFPNPRRRLRLQDLADRVVDASEDEHELNQLLNEALLERESAQVVKKRNTFLLSMRFMDPEMETRYSVEKEKQSGAAFSCSCVVLLCTALVEALIDPWLMTNYVTFVVGEVLLLILTICSLAAIFPRAFPKKLVAFSTWIDRTRWARNTWAMLAIFVLVMANVVDMLSCLQSDAGPGNSTAGARLEDGCVENPKYYSYVAVLSLIATIMLVQVSHMVKLTLMLLIAGAVGTINIYAWRPIFDEYDRRRFQEHDFPMVALEKMQVFSSPGLNGTDRPPLVPSKYSMTAMVFVMMLSFYYFSRHVEKLARTLFLWKIEVHDQKERVYEMRRWNEALVTNMLPEHVARHFLGSKKRDEELYSQSYDEIGVMFASLPNFADFYTEESINNGGIECLRFLNEIISDFDSLLDNPKFRVITKIKTIGSTYMAASGVTPDVNTNGFTSSAKEEKSDRERWQHLADLADFALAMKDTLTNINNQSFNNFMLRIGMNKGGVLAGVIGARKPHYDIWGNTVNVASRMESTGVMGNIQVCPATAATVCSEPGEKEIKGRTGKRCLSRGEKILQLHWQKCRINSRHPQLQNQDNRSQRALRSHRTKTWQRAGLLPHPGMHRAVGPVVLLGRKMAASGAAPQILVQYLVLRKDLSQTPFSWPAGALVAQGCHAATAALHIYRDHPHTAAYLQDLERMRKVVLEAPDETTLKALAETLQEKNIDHKLWLEQPENIPTCIALRPYPKEEVGQYLKKFRLFK</sequence>
<evidence type="ECO:0000256" key="6">
    <source>
        <dbReference type="ARBA" id="ARBA00004651"/>
    </source>
</evidence>
<feature type="transmembrane region" description="Helical" evidence="41">
    <location>
        <begin position="630"/>
        <end position="654"/>
    </location>
</feature>
<dbReference type="Ensembl" id="ENSSSCT00070024566.1">
    <property type="protein sequence ID" value="ENSSSCP00070020334.1"/>
    <property type="gene ID" value="ENSSSCG00070012529.1"/>
</dbReference>
<evidence type="ECO:0000256" key="23">
    <source>
        <dbReference type="ARBA" id="ARBA00022860"/>
    </source>
</evidence>
<dbReference type="GO" id="GO:0005929">
    <property type="term" value="C:cilium"/>
    <property type="evidence" value="ECO:0007669"/>
    <property type="project" value="UniProtKB-SubCell"/>
</dbReference>
<dbReference type="PROSITE" id="PS00452">
    <property type="entry name" value="GUANYLATE_CYCLASE_1"/>
    <property type="match status" value="2"/>
</dbReference>
<evidence type="ECO:0000256" key="4">
    <source>
        <dbReference type="ARBA" id="ARBA00004496"/>
    </source>
</evidence>
<name>A0A4X1TV25_PIG</name>
<keyword evidence="20" id="KW-0067">ATP-binding</keyword>
<keyword evidence="23" id="KW-0112">Calmodulin-binding</keyword>
<keyword evidence="11" id="KW-1017">Isopeptide bond</keyword>
<keyword evidence="12" id="KW-0597">Phosphoprotein</keyword>
<evidence type="ECO:0000256" key="19">
    <source>
        <dbReference type="ARBA" id="ARBA00022801"/>
    </source>
</evidence>
<evidence type="ECO:0000256" key="14">
    <source>
        <dbReference type="ARBA" id="ARBA00022692"/>
    </source>
</evidence>
<dbReference type="InterPro" id="IPR030672">
    <property type="entry name" value="Adcy"/>
</dbReference>
<keyword evidence="28" id="KW-0325">Glycoprotein</keyword>
<evidence type="ECO:0000256" key="39">
    <source>
        <dbReference type="RuleBase" id="RU000405"/>
    </source>
</evidence>
<dbReference type="FunFam" id="3.30.70.1230:FF:000006">
    <property type="entry name" value="Adenylate cyclase"/>
    <property type="match status" value="1"/>
</dbReference>
<evidence type="ECO:0000256" key="8">
    <source>
        <dbReference type="ARBA" id="ARBA00013260"/>
    </source>
</evidence>
<keyword evidence="24 41" id="KW-1133">Transmembrane helix</keyword>
<evidence type="ECO:0000256" key="12">
    <source>
        <dbReference type="ARBA" id="ARBA00022553"/>
    </source>
</evidence>
<evidence type="ECO:0000256" key="18">
    <source>
        <dbReference type="ARBA" id="ARBA00022741"/>
    </source>
</evidence>
<evidence type="ECO:0000256" key="41">
    <source>
        <dbReference type="SAM" id="Phobius"/>
    </source>
</evidence>
<dbReference type="GO" id="GO:0004045">
    <property type="term" value="F:peptidyl-tRNA hydrolase activity"/>
    <property type="evidence" value="ECO:0007669"/>
    <property type="project" value="UniProtKB-EC"/>
</dbReference>
<evidence type="ECO:0000259" key="42">
    <source>
        <dbReference type="PROSITE" id="PS50125"/>
    </source>
</evidence>
<evidence type="ECO:0000313" key="44">
    <source>
        <dbReference type="Proteomes" id="UP000314985"/>
    </source>
</evidence>
<dbReference type="GO" id="GO:0005516">
    <property type="term" value="F:calmodulin binding"/>
    <property type="evidence" value="ECO:0007669"/>
    <property type="project" value="UniProtKB-KW"/>
</dbReference>
<evidence type="ECO:0000256" key="21">
    <source>
        <dbReference type="ARBA" id="ARBA00022842"/>
    </source>
</evidence>
<evidence type="ECO:0000256" key="20">
    <source>
        <dbReference type="ARBA" id="ARBA00022840"/>
    </source>
</evidence>
<protein>
    <recommendedName>
        <fullName evidence="33">Adenylate cyclase type 3</fullName>
        <ecNumber evidence="8">3.1.1.29</ecNumber>
        <ecNumber evidence="7">4.6.1.1</ecNumber>
    </recommendedName>
    <alternativeName>
        <fullName evidence="37">ATP pyrophosphate-lyase 3</fullName>
    </alternativeName>
    <alternativeName>
        <fullName evidence="35">Adenylate cyclase type III</fullName>
    </alternativeName>
    <alternativeName>
        <fullName evidence="34">Adenylate cyclase, olfactive type</fullName>
    </alternativeName>
    <alternativeName>
        <fullName evidence="36">Adenylyl cyclase 3</fullName>
    </alternativeName>
</protein>
<feature type="domain" description="Guanylate cyclase" evidence="42">
    <location>
        <begin position="298"/>
        <end position="425"/>
    </location>
</feature>
<dbReference type="GO" id="GO:0005794">
    <property type="term" value="C:Golgi apparatus"/>
    <property type="evidence" value="ECO:0007669"/>
    <property type="project" value="UniProtKB-SubCell"/>
</dbReference>
<dbReference type="GO" id="GO:0006171">
    <property type="term" value="P:cAMP biosynthetic process"/>
    <property type="evidence" value="ECO:0007669"/>
    <property type="project" value="UniProtKB-KW"/>
</dbReference>
<keyword evidence="27 41" id="KW-0472">Membrane</keyword>
<dbReference type="InterPro" id="IPR001054">
    <property type="entry name" value="A/G_cyclase"/>
</dbReference>
<dbReference type="PANTHER" id="PTHR45627:SF30">
    <property type="entry name" value="ADENYLATE CYCLASE TYPE 3"/>
    <property type="match status" value="1"/>
</dbReference>
<feature type="domain" description="Guanylate cyclase" evidence="42">
    <location>
        <begin position="895"/>
        <end position="1047"/>
    </location>
</feature>
<dbReference type="GO" id="GO:0005524">
    <property type="term" value="F:ATP binding"/>
    <property type="evidence" value="ECO:0007669"/>
    <property type="project" value="UniProtKB-KW"/>
</dbReference>
<keyword evidence="25" id="KW-0115">cAMP biosynthesis</keyword>
<evidence type="ECO:0000256" key="13">
    <source>
        <dbReference type="ARBA" id="ARBA00022606"/>
    </source>
</evidence>
<comment type="cofactor">
    <cofactor evidence="2">
        <name>Mn(2+)</name>
        <dbReference type="ChEBI" id="CHEBI:29035"/>
    </cofactor>
</comment>
<dbReference type="InterPro" id="IPR018297">
    <property type="entry name" value="A/G_cyclase_CS"/>
</dbReference>
<dbReference type="Proteomes" id="UP000314985">
    <property type="component" value="Chromosome 3"/>
</dbReference>
<evidence type="ECO:0000256" key="9">
    <source>
        <dbReference type="ARBA" id="ARBA00022475"/>
    </source>
</evidence>
<evidence type="ECO:0000256" key="37">
    <source>
        <dbReference type="ARBA" id="ARBA00081425"/>
    </source>
</evidence>
<feature type="transmembrane region" description="Helical" evidence="41">
    <location>
        <begin position="117"/>
        <end position="136"/>
    </location>
</feature>
<dbReference type="Gene3D" id="3.40.1490.10">
    <property type="entry name" value="Bit1"/>
    <property type="match status" value="1"/>
</dbReference>
<evidence type="ECO:0000256" key="35">
    <source>
        <dbReference type="ARBA" id="ARBA00079044"/>
    </source>
</evidence>
<evidence type="ECO:0000256" key="34">
    <source>
        <dbReference type="ARBA" id="ARBA00077582"/>
    </source>
</evidence>
<organism evidence="43 44">
    <name type="scientific">Sus scrofa</name>
    <name type="common">Pig</name>
    <dbReference type="NCBI Taxonomy" id="9823"/>
    <lineage>
        <taxon>Eukaryota</taxon>
        <taxon>Metazoa</taxon>
        <taxon>Chordata</taxon>
        <taxon>Craniata</taxon>
        <taxon>Vertebrata</taxon>
        <taxon>Euteleostomi</taxon>
        <taxon>Mammalia</taxon>
        <taxon>Eutheria</taxon>
        <taxon>Laurasiatheria</taxon>
        <taxon>Artiodactyla</taxon>
        <taxon>Suina</taxon>
        <taxon>Suidae</taxon>
        <taxon>Sus</taxon>
    </lineage>
</organism>
<keyword evidence="19" id="KW-0378">Hydrolase</keyword>
<feature type="transmembrane region" description="Helical" evidence="41">
    <location>
        <begin position="724"/>
        <end position="741"/>
    </location>
</feature>
<dbReference type="EC" id="4.6.1.1" evidence="7"/>
<dbReference type="Gene3D" id="3.30.70.1230">
    <property type="entry name" value="Nucleotide cyclase"/>
    <property type="match status" value="2"/>
</dbReference>
<feature type="transmembrane region" description="Helical" evidence="41">
    <location>
        <begin position="209"/>
        <end position="226"/>
    </location>
</feature>
<feature type="transmembrane region" description="Helical" evidence="41">
    <location>
        <begin position="748"/>
        <end position="766"/>
    </location>
</feature>
<keyword evidence="21 38" id="KW-0460">Magnesium</keyword>
<evidence type="ECO:0000256" key="30">
    <source>
        <dbReference type="ARBA" id="ARBA00023239"/>
    </source>
</evidence>
<dbReference type="GO" id="GO:0035556">
    <property type="term" value="P:intracellular signal transduction"/>
    <property type="evidence" value="ECO:0007669"/>
    <property type="project" value="InterPro"/>
</dbReference>
<evidence type="ECO:0000256" key="28">
    <source>
        <dbReference type="ARBA" id="ARBA00023180"/>
    </source>
</evidence>
<dbReference type="InterPro" id="IPR032628">
    <property type="entry name" value="AC_N"/>
</dbReference>
<evidence type="ECO:0000256" key="26">
    <source>
        <dbReference type="ARBA" id="ARBA00023034"/>
    </source>
</evidence>
<evidence type="ECO:0000256" key="24">
    <source>
        <dbReference type="ARBA" id="ARBA00022989"/>
    </source>
</evidence>
<dbReference type="PIRSF" id="PIRSF039050">
    <property type="entry name" value="Ade_cyc"/>
    <property type="match status" value="1"/>
</dbReference>
<evidence type="ECO:0000256" key="5">
    <source>
        <dbReference type="ARBA" id="ARBA00004555"/>
    </source>
</evidence>
<evidence type="ECO:0000256" key="7">
    <source>
        <dbReference type="ARBA" id="ARBA00012201"/>
    </source>
</evidence>
<keyword evidence="9" id="KW-1003">Cell membrane</keyword>
<feature type="transmembrane region" description="Helical" evidence="41">
    <location>
        <begin position="148"/>
        <end position="164"/>
    </location>
</feature>
<evidence type="ECO:0000256" key="31">
    <source>
        <dbReference type="ARBA" id="ARBA00023273"/>
    </source>
</evidence>
<comment type="subcellular location">
    <subcellularLocation>
        <location evidence="6">Cell membrane</location>
        <topology evidence="6">Multi-pass membrane protein</topology>
    </subcellularLocation>
    <subcellularLocation>
        <location evidence="3">Cell projection</location>
        <location evidence="3">Cilium</location>
    </subcellularLocation>
    <subcellularLocation>
        <location evidence="4">Cytoplasm</location>
    </subcellularLocation>
    <subcellularLocation>
        <location evidence="5">Golgi apparatus</location>
    </subcellularLocation>
</comment>
<dbReference type="InterPro" id="IPR023476">
    <property type="entry name" value="Pep_tRNA_hydro_II_dom_sf"/>
</dbReference>
<dbReference type="SMART" id="SM00044">
    <property type="entry name" value="CYCc"/>
    <property type="match status" value="2"/>
</dbReference>
<keyword evidence="14 41" id="KW-0812">Transmembrane</keyword>
<evidence type="ECO:0000256" key="1">
    <source>
        <dbReference type="ARBA" id="ARBA00001593"/>
    </source>
</evidence>
<evidence type="ECO:0000256" key="38">
    <source>
        <dbReference type="PIRSR" id="PIRSR039050-51"/>
    </source>
</evidence>
<feature type="binding site" evidence="38">
    <location>
        <position position="304"/>
    </location>
    <ligand>
        <name>Mg(2+)</name>
        <dbReference type="ChEBI" id="CHEBI:18420"/>
        <label>2</label>
        <note>catalytic</note>
    </ligand>
</feature>
<comment type="cofactor">
    <cofactor evidence="38">
        <name>Mg(2+)</name>
        <dbReference type="ChEBI" id="CHEBI:18420"/>
    </cofactor>
    <cofactor evidence="38">
        <name>Mn(2+)</name>
        <dbReference type="ChEBI" id="CHEBI:29035"/>
    </cofactor>
    <text evidence="38">Binds 2 magnesium ions per subunit. Is also active with manganese (in vitro).</text>
</comment>
<dbReference type="PANTHER" id="PTHR45627">
    <property type="entry name" value="ADENYLATE CYCLASE TYPE 1"/>
    <property type="match status" value="1"/>
</dbReference>
<evidence type="ECO:0000256" key="40">
    <source>
        <dbReference type="SAM" id="MobiDB-lite"/>
    </source>
</evidence>
<reference evidence="43 44" key="1">
    <citation type="submission" date="2017-08" db="EMBL/GenBank/DDBJ databases">
        <title>USMARCv1.0.</title>
        <authorList>
            <person name="Hannum G.I."/>
            <person name="Koren S."/>
            <person name="Schroeder S.G."/>
            <person name="Chin S.C."/>
            <person name="Nonneman D.J."/>
            <person name="Becker S.A."/>
            <person name="Rosen B.D."/>
            <person name="Bickhart D.M."/>
            <person name="Putnam N.H."/>
            <person name="Green R.E."/>
            <person name="Tuggle C.K."/>
            <person name="Liu H."/>
            <person name="Rohrer G.A."/>
            <person name="Warr A."/>
            <person name="Hall R."/>
            <person name="Kim K."/>
            <person name="Hume D.A."/>
            <person name="Talbot R."/>
            <person name="Chow W."/>
            <person name="Howe K."/>
            <person name="Schwartz A.S."/>
            <person name="Watson M."/>
            <person name="Archibald A.L."/>
            <person name="Phillippy A.M."/>
            <person name="Smith T.P.L."/>
        </authorList>
    </citation>
    <scope>NUCLEOTIDE SEQUENCE [LARGE SCALE GENOMIC DNA]</scope>
</reference>
<feature type="transmembrane region" description="Helical" evidence="41">
    <location>
        <begin position="674"/>
        <end position="693"/>
    </location>
</feature>
<comment type="catalytic activity">
    <reaction evidence="32">
        <text>an N-acyl-L-alpha-aminoacyl-tRNA + H2O = an N-acyl-L-amino acid + a tRNA + H(+)</text>
        <dbReference type="Rhea" id="RHEA:54448"/>
        <dbReference type="Rhea" id="RHEA-COMP:10123"/>
        <dbReference type="Rhea" id="RHEA-COMP:13883"/>
        <dbReference type="ChEBI" id="CHEBI:15377"/>
        <dbReference type="ChEBI" id="CHEBI:15378"/>
        <dbReference type="ChEBI" id="CHEBI:59874"/>
        <dbReference type="ChEBI" id="CHEBI:78442"/>
        <dbReference type="ChEBI" id="CHEBI:138191"/>
        <dbReference type="EC" id="3.1.1.29"/>
    </reaction>
</comment>
<keyword evidence="26" id="KW-0333">Golgi apparatus</keyword>
<keyword evidence="30 39" id="KW-0456">Lyase</keyword>
<accession>A0A4X1TV25</accession>
<feature type="compositionally biased region" description="Basic and acidic residues" evidence="40">
    <location>
        <begin position="515"/>
        <end position="524"/>
    </location>
</feature>
<feature type="transmembrane region" description="Helical" evidence="41">
    <location>
        <begin position="57"/>
        <end position="79"/>
    </location>
</feature>
<keyword evidence="18" id="KW-0547">Nucleotide-binding</keyword>